<dbReference type="Proteomes" id="UP001501303">
    <property type="component" value="Unassembled WGS sequence"/>
</dbReference>
<protein>
    <submittedName>
        <fullName evidence="2">Uncharacterized protein</fullName>
    </submittedName>
</protein>
<name>A0ABN2PDQ2_9ACTN</name>
<feature type="region of interest" description="Disordered" evidence="1">
    <location>
        <begin position="1"/>
        <end position="47"/>
    </location>
</feature>
<evidence type="ECO:0000313" key="3">
    <source>
        <dbReference type="Proteomes" id="UP001501303"/>
    </source>
</evidence>
<dbReference type="RefSeq" id="WP_344262442.1">
    <property type="nucleotide sequence ID" value="NZ_BAAAMJ010000030.1"/>
</dbReference>
<sequence>MSTGDATTGTRLNAVFDEKTGEVHVPAPSGGGDGGGAAGGGTEPDLEMHDAELKPIGDDAQALRTQLSAAYGASGSSYEAVPDLSAAGLDSGSALRHSTQRFFRQATNLRNDCLRIEEHMGVTISSHAEQEAAILAELQRIQDALPPSGGGGMPGPAPGELSGASSGQTGAVSGLEKYVLPDPPEGWIKGMQ</sequence>
<organism evidence="2 3">
    <name type="scientific">Streptomyces sodiiphilus</name>
    <dbReference type="NCBI Taxonomy" id="226217"/>
    <lineage>
        <taxon>Bacteria</taxon>
        <taxon>Bacillati</taxon>
        <taxon>Actinomycetota</taxon>
        <taxon>Actinomycetes</taxon>
        <taxon>Kitasatosporales</taxon>
        <taxon>Streptomycetaceae</taxon>
        <taxon>Streptomyces</taxon>
    </lineage>
</organism>
<reference evidence="2 3" key="1">
    <citation type="journal article" date="2019" name="Int. J. Syst. Evol. Microbiol.">
        <title>The Global Catalogue of Microorganisms (GCM) 10K type strain sequencing project: providing services to taxonomists for standard genome sequencing and annotation.</title>
        <authorList>
            <consortium name="The Broad Institute Genomics Platform"/>
            <consortium name="The Broad Institute Genome Sequencing Center for Infectious Disease"/>
            <person name="Wu L."/>
            <person name="Ma J."/>
        </authorList>
    </citation>
    <scope>NUCLEOTIDE SEQUENCE [LARGE SCALE GENOMIC DNA]</scope>
    <source>
        <strain evidence="2 3">JCM 13581</strain>
    </source>
</reference>
<keyword evidence="3" id="KW-1185">Reference proteome</keyword>
<feature type="compositionally biased region" description="Gly residues" evidence="1">
    <location>
        <begin position="29"/>
        <end position="42"/>
    </location>
</feature>
<feature type="region of interest" description="Disordered" evidence="1">
    <location>
        <begin position="143"/>
        <end position="192"/>
    </location>
</feature>
<comment type="caution">
    <text evidence="2">The sequence shown here is derived from an EMBL/GenBank/DDBJ whole genome shotgun (WGS) entry which is preliminary data.</text>
</comment>
<proteinExistence type="predicted"/>
<gene>
    <name evidence="2" type="ORF">GCM10009716_29820</name>
</gene>
<feature type="compositionally biased region" description="Polar residues" evidence="1">
    <location>
        <begin position="1"/>
        <end position="11"/>
    </location>
</feature>
<dbReference type="EMBL" id="BAAAMJ010000030">
    <property type="protein sequence ID" value="GAA1919108.1"/>
    <property type="molecule type" value="Genomic_DNA"/>
</dbReference>
<evidence type="ECO:0000256" key="1">
    <source>
        <dbReference type="SAM" id="MobiDB-lite"/>
    </source>
</evidence>
<evidence type="ECO:0000313" key="2">
    <source>
        <dbReference type="EMBL" id="GAA1919108.1"/>
    </source>
</evidence>
<accession>A0ABN2PDQ2</accession>